<dbReference type="STRING" id="273678.RS84_00230"/>
<gene>
    <name evidence="1" type="ORF">RS84_00230</name>
</gene>
<dbReference type="AlphaFoldDB" id="A0A0M2HRY8"/>
<sequence>MTRRSDDWRLADEWFAAFIEDAENDPVRRRHVLRERIRALPVKDTLARAFEEKTEQLRTFLAGERERMLAGQEMTA</sequence>
<proteinExistence type="predicted"/>
<evidence type="ECO:0000313" key="1">
    <source>
        <dbReference type="EMBL" id="KJL49517.1"/>
    </source>
</evidence>
<protein>
    <submittedName>
        <fullName evidence="1">Uncharacterized protein</fullName>
    </submittedName>
</protein>
<organism evidence="1 2">
    <name type="scientific">Microbacterium hydrocarbonoxydans</name>
    <dbReference type="NCBI Taxonomy" id="273678"/>
    <lineage>
        <taxon>Bacteria</taxon>
        <taxon>Bacillati</taxon>
        <taxon>Actinomycetota</taxon>
        <taxon>Actinomycetes</taxon>
        <taxon>Micrococcales</taxon>
        <taxon>Microbacteriaceae</taxon>
        <taxon>Microbacterium</taxon>
    </lineage>
</organism>
<dbReference type="EMBL" id="JYJB01000003">
    <property type="protein sequence ID" value="KJL49517.1"/>
    <property type="molecule type" value="Genomic_DNA"/>
</dbReference>
<dbReference type="OrthoDB" id="9946722at2"/>
<name>A0A0M2HRY8_9MICO</name>
<evidence type="ECO:0000313" key="2">
    <source>
        <dbReference type="Proteomes" id="UP000033900"/>
    </source>
</evidence>
<dbReference type="Proteomes" id="UP000033900">
    <property type="component" value="Unassembled WGS sequence"/>
</dbReference>
<accession>A0A0M2HRY8</accession>
<comment type="caution">
    <text evidence="1">The sequence shown here is derived from an EMBL/GenBank/DDBJ whole genome shotgun (WGS) entry which is preliminary data.</text>
</comment>
<dbReference type="RefSeq" id="WP_045255908.1">
    <property type="nucleotide sequence ID" value="NZ_JYJB01000003.1"/>
</dbReference>
<keyword evidence="2" id="KW-1185">Reference proteome</keyword>
<reference evidence="1 2" key="1">
    <citation type="submission" date="2015-02" db="EMBL/GenBank/DDBJ databases">
        <title>Draft genome sequences of ten Microbacterium spp. with emphasis on heavy metal contaminated environments.</title>
        <authorList>
            <person name="Corretto E."/>
        </authorList>
    </citation>
    <scope>NUCLEOTIDE SEQUENCE [LARGE SCALE GENOMIC DNA]</scope>
    <source>
        <strain evidence="1 2">SA35</strain>
    </source>
</reference>
<dbReference type="PATRIC" id="fig|273678.4.peg.222"/>